<dbReference type="InterPro" id="IPR023362">
    <property type="entry name" value="PH-BEACH_dom"/>
</dbReference>
<feature type="domain" description="BEACH" evidence="4">
    <location>
        <begin position="2601"/>
        <end position="2906"/>
    </location>
</feature>
<dbReference type="Gene3D" id="2.30.29.30">
    <property type="entry name" value="Pleckstrin-homology domain (PH domain)/Phosphotyrosine-binding domain (PTB)"/>
    <property type="match status" value="1"/>
</dbReference>
<evidence type="ECO:0000256" key="2">
    <source>
        <dbReference type="ARBA" id="ARBA00022737"/>
    </source>
</evidence>
<proteinExistence type="predicted"/>
<dbReference type="SMART" id="SM01026">
    <property type="entry name" value="Beach"/>
    <property type="match status" value="1"/>
</dbReference>
<reference evidence="6" key="1">
    <citation type="submission" date="2020-11" db="EMBL/GenBank/DDBJ databases">
        <authorList>
            <person name="Tran Van P."/>
        </authorList>
    </citation>
    <scope>NUCLEOTIDE SEQUENCE</scope>
</reference>
<keyword evidence="7" id="KW-1185">Reference proteome</keyword>
<dbReference type="PANTHER" id="PTHR13743">
    <property type="entry name" value="BEIGE/BEACH-RELATED"/>
    <property type="match status" value="1"/>
</dbReference>
<dbReference type="EMBL" id="CAJPVJ010001726">
    <property type="protein sequence ID" value="CAG2165203.1"/>
    <property type="molecule type" value="Genomic_DNA"/>
</dbReference>
<sequence length="3223" mass="369320">MNVLKRLWIHYINYPINEPKEKRRQLHEFLRYCLVKNEDQDLLADCEPRELSIVVSIGNILINHLNTDVHNVCSQLRPSDDTSSAVFDYLCGDIGSQLIRVIRILNRKDALLYNCELSHLLVHSLTILLNDKRVDDLVGSDAKVNRVDTRCQSVHSINDCFQTLSCIQFKPNLEESLSPIKVKSLVKPKRSTDRFQSPINYDMSDSDDSEVKLTNIHLNKTSLLHMSDMTTFDKTSVSYDSNDDFTDRHDVQKEVFCVKEEDEIMKTNSIELFSCCVDILTEFAMYEQFLKEDQLFNLIPRVSYYISEELSASIVDMFKLIDDNNCQTLLPVMSRVKNLLFISYSTLSRSTTGLKLFENIGLCERLVEVMEYLSTLRQSEANRQICDIFCGLLLLFTSICQYLNYTKHYVIVLKLIRLYTSSGANRLLSFIVKSQTSLMSDIEPIVNALKQLIISLQRAKLLYIHSNSCARKRHSKCDLSPFLSHHNNVFGTQVSHSTSNKYPFCCISSVYNLMLSIINDNHLESIQLFVAQTLSSVITCCCDFNHVLQTLLKLCVNTESPVVRKEIFKIIEYNIKSQSKHSHQNCCQFCENRFNNLQIQSKSVPGFADSSYSEGYSTDNTIGDTNQTEELFSTQYKLLLNSKDIAIRQSVSKHLWKLIHFCSDDTKRILFKYVIMPSFFSKDTPQDVMELLLQLLGSSVNDTNVAKMLISFGGLSNLRQLLRNTDNCLLALSVLQVLVINETENYLNINQSDNGMNGMDENYSSLSIFADIICEDTDKCVLQIKHLFADNTINSLDSSLESINLVNEDNIDTINIDYESSARHQLIQQLQYVSNLWSINLKLVNISPNYSQFIKSSSNCLIDSIYSFFRISLDLLIKQIVKISDSFQKSDSTAIEELNQWIQTLINIIELLLPVCLQLCPFKVSSNESLIDRKEIMSLIKHQINELEDYRYDSEKNPLMQTLNTLINCSLNISHVSSNIFPTFTKIHKKCVSKDSLNNCGKDSTDEDEDYCDSGYDADIESMETSHTLLNMITRQSSQSKSPKSLPFFKNAELCRIVIEFLSSHKDSFSSETNLQNVSTIVLKLVKYCRENPQNLQILYENGFNSLLLNGFNGLFISGGKESRALQSAILDLFVEISHYKISSHELKLFFNLFKDSRTQLDLCLNALHQILSIRSSERISKPLYSMSFPVEPILVSSLHPENPIISSFVGQMRHSIIYDSKTKSNQISWSTAAIAMPLPKPEELFTTSCKTFSLAFWLFLDKNIVFSKPNQNLEDNNFNNLNEMNISVNRNHEFRVHLTSIAFESSTIEIWFDFHFTQFVYRICKLINGKNVVYAEEVQTNIGDLLGKWHLLRFNFKEVYLKRSSSSLSISQSIDGISEQSIKLNYSNVIPKRCQSVTILLGSVHNSPIEWKCGNLMLFRSSLSLESTLYLYCLGSDFSNFSHCKLNNKTLSLIIPKSLSNSNFIDVLPAFRELSQSDKSHTLEDNIMVVYKPIKSDRFLVYPKPSVANNSYFPKIPFAMTSKRISSNITLSNASDITEHKVLEFGRTDGQFHYGVHKAVSDAGGIEVFMFLFAHIIDTTSDEKLQSKGLEIMLKVYDSHVQHRDVFINQYDGLSLIGLVLENSKAIISQSMLRNFVQFSISNCENDAIITSSESIATLISSWKAWHRNPITTKALYQTLLSLISYTNPYKSFNIFQMKRANVLQLILFMTQEMYIQLNDQKELHLTKDSLVLVLKILKILMGRPPDISLLSDVFDCLLLLHRAESAFISQSRNSFYYLFPSVWNIDMESGSQRSSQLDLEAIDVDEWEIISEEEISLTDEVVDDCRDQITAGLISLIGEMIDSMGEDMLVKVVGPIIKLEYLTVLANNKSFRVRESVMSTLYTCVKRCKSTEAMNQFIKSKGLHLLANQLHRFPTSSKLMNICLAIILDVNDLSDFSIEESFEINRGPNEWQSELFVPFFAVLPKCVYDISLSHNALQAFYRLMSSFSTSFLKELYENGLLECLSKVIISHNSYKQRSESQTIEINDGYEEDLVYEDVNYILRDFSAMFFSAPGVNNHTIYCNALQFFALLERKTQSTNKSAFRDNQIALFESAFDCIQNIADETKSIPHKNSRAANTAELFLNMFSLPDENYDSGSVSPNNETFDSSSFTSFDNSDRIRNNSNKTHLHSKEVIERFKDLIPKSVDFILFKSEDCVPNDKEKYFSLSILHILCQILEVIHTEGSRNKKKTLWINILWNCRETIRSQISRLVLYLISPLQTIETRLFSISSITSLNCFPNLVKSNEEFGYNFKAFVFDLIDVLSDNEKLKDLYLLLKVIDSQISNIGDKNYKEMLSHWFDNLSQFKKIYEKSIESTRERTFNRMKQLSRKVMETAISVTRSVVEAQNKERKQYIYHLKRDRTKNFMLKKSWKWIVDQLTHEKAVWYFEDCYPNSWSLDPIEGPNRIRRKMKRCSLEISDRFFSDPKSHRKSKQLLSYIFSSDSTDSSVLIDRLHANERIIYTSNASVITPDEEFPGEILISNSCIHFISETKETDGCIGEDSQTKVLPFEEIQELLKRRYQLQNNALEIFLTNGLTYLIAFEAYEKREEFLNQVLSKNLPNVFEPKCLVALTQMWRERQISNFEYLIHLNKISGRTFNDLMQYPIFPVILADYESHVLDLKESKSYRNLSKPIAIQLKSREKYYIDQYNYLKNEYDRNQDNGESMMAATTAPFHYGAHYSNSGTVLHFLVRLPPFTQMFLNYQDNNFDIPDRTFHSMATSWKLATSESTTDFKEFIPEFFFLPEFLVNNENFNFGVRQSGQPVHNVQLPVWSRYNARLFVLINRQALESNHVSQNLNKWIDLVFGYKQTGKAAVDAINVFHPSTYYGTDVSKIEDPVKRMAIQTMIKTFGQMPKQLFPKFPHQELAQDVQLPLEKDVTQVMGEVVGLKWGSYVGSPAEPEPTVVLKNNYSTKISHLIALSTNDVFAMPPNSSLFVTYSRQKGGALMNTSYITSVALCLWSNPDSTIKFMLDSSSTVPFIAANVLLDEITFCKSVPNYDILLIGYSSGTIIAYAIAQPIKSNQKIELKRPQTTLYGHSNAITCIAISKSFSIAVTGDSTGICMVWDLSRFCYVRTLSDHKFVIDLLAISETLGDIISVSHQNHGMESLLCVHTINGELVGQVVTDTRITAVCYSTAPEGLSVNVIATAFTDGTIKLWSSWDLAPVRQLQTDINIPINWFVFYY</sequence>
<dbReference type="InterPro" id="IPR011993">
    <property type="entry name" value="PH-like_dom_sf"/>
</dbReference>
<feature type="domain" description="BEACH-type PH" evidence="5">
    <location>
        <begin position="2495"/>
        <end position="2596"/>
    </location>
</feature>
<dbReference type="InterPro" id="IPR015943">
    <property type="entry name" value="WD40/YVTN_repeat-like_dom_sf"/>
</dbReference>
<accession>A0A7R9LMQ7</accession>
<evidence type="ECO:0000313" key="7">
    <source>
        <dbReference type="Proteomes" id="UP000728032"/>
    </source>
</evidence>
<dbReference type="Proteomes" id="UP000728032">
    <property type="component" value="Unassembled WGS sequence"/>
</dbReference>
<dbReference type="Pfam" id="PF14844">
    <property type="entry name" value="PH_BEACH"/>
    <property type="match status" value="1"/>
</dbReference>
<dbReference type="PROSITE" id="PS50082">
    <property type="entry name" value="WD_REPEATS_2"/>
    <property type="match status" value="1"/>
</dbReference>
<dbReference type="PROSITE" id="PS51783">
    <property type="entry name" value="PH_BEACH"/>
    <property type="match status" value="1"/>
</dbReference>
<evidence type="ECO:0000256" key="3">
    <source>
        <dbReference type="PROSITE-ProRule" id="PRU00221"/>
    </source>
</evidence>
<dbReference type="InterPro" id="IPR000409">
    <property type="entry name" value="BEACH_dom"/>
</dbReference>
<dbReference type="FunFam" id="1.10.1540.10:FF:000001">
    <property type="entry name" value="neurobeachin isoform X1"/>
    <property type="match status" value="1"/>
</dbReference>
<feature type="repeat" description="WD" evidence="3">
    <location>
        <begin position="3074"/>
        <end position="3115"/>
    </location>
</feature>
<dbReference type="InterPro" id="IPR001680">
    <property type="entry name" value="WD40_rpt"/>
</dbReference>
<dbReference type="InterPro" id="IPR050865">
    <property type="entry name" value="BEACH_Domain"/>
</dbReference>
<dbReference type="Pfam" id="PF00400">
    <property type="entry name" value="WD40"/>
    <property type="match status" value="1"/>
</dbReference>
<evidence type="ECO:0000313" key="6">
    <source>
        <dbReference type="EMBL" id="CAD7644572.1"/>
    </source>
</evidence>
<keyword evidence="2" id="KW-0677">Repeat</keyword>
<dbReference type="InterPro" id="IPR016024">
    <property type="entry name" value="ARM-type_fold"/>
</dbReference>
<dbReference type="InterPro" id="IPR036372">
    <property type="entry name" value="BEACH_dom_sf"/>
</dbReference>
<dbReference type="EMBL" id="OC916551">
    <property type="protein sequence ID" value="CAD7644572.1"/>
    <property type="molecule type" value="Genomic_DNA"/>
</dbReference>
<name>A0A7R9LMQ7_9ACAR</name>
<organism evidence="6">
    <name type="scientific">Oppiella nova</name>
    <dbReference type="NCBI Taxonomy" id="334625"/>
    <lineage>
        <taxon>Eukaryota</taxon>
        <taxon>Metazoa</taxon>
        <taxon>Ecdysozoa</taxon>
        <taxon>Arthropoda</taxon>
        <taxon>Chelicerata</taxon>
        <taxon>Arachnida</taxon>
        <taxon>Acari</taxon>
        <taxon>Acariformes</taxon>
        <taxon>Sarcoptiformes</taxon>
        <taxon>Oribatida</taxon>
        <taxon>Brachypylina</taxon>
        <taxon>Oppioidea</taxon>
        <taxon>Oppiidae</taxon>
        <taxon>Oppiella</taxon>
    </lineage>
</organism>
<evidence type="ECO:0008006" key="8">
    <source>
        <dbReference type="Google" id="ProtNLM"/>
    </source>
</evidence>
<gene>
    <name evidence="6" type="ORF">ONB1V03_LOCUS4748</name>
</gene>
<evidence type="ECO:0000259" key="4">
    <source>
        <dbReference type="PROSITE" id="PS50197"/>
    </source>
</evidence>
<dbReference type="SUPFAM" id="SSF48371">
    <property type="entry name" value="ARM repeat"/>
    <property type="match status" value="1"/>
</dbReference>
<dbReference type="SUPFAM" id="SSF50978">
    <property type="entry name" value="WD40 repeat-like"/>
    <property type="match status" value="1"/>
</dbReference>
<dbReference type="Gene3D" id="2.130.10.10">
    <property type="entry name" value="YVTN repeat-like/Quinoprotein amine dehydrogenase"/>
    <property type="match status" value="1"/>
</dbReference>
<dbReference type="InterPro" id="IPR036322">
    <property type="entry name" value="WD40_repeat_dom_sf"/>
</dbReference>
<dbReference type="PANTHER" id="PTHR13743:SF86">
    <property type="entry name" value="LYSOSOMAL-TRAFFICKING REGULATOR"/>
    <property type="match status" value="1"/>
</dbReference>
<dbReference type="SUPFAM" id="SSF50729">
    <property type="entry name" value="PH domain-like"/>
    <property type="match status" value="1"/>
</dbReference>
<protein>
    <recommendedName>
        <fullName evidence="8">Lysosomal-trafficking regulator</fullName>
    </recommendedName>
</protein>
<evidence type="ECO:0000259" key="5">
    <source>
        <dbReference type="PROSITE" id="PS51783"/>
    </source>
</evidence>
<evidence type="ECO:0000256" key="1">
    <source>
        <dbReference type="ARBA" id="ARBA00022574"/>
    </source>
</evidence>
<dbReference type="SUPFAM" id="SSF81837">
    <property type="entry name" value="BEACH domain"/>
    <property type="match status" value="1"/>
</dbReference>
<dbReference type="CDD" id="cd06071">
    <property type="entry name" value="Beach"/>
    <property type="match status" value="1"/>
</dbReference>
<dbReference type="Pfam" id="PF02138">
    <property type="entry name" value="Beach"/>
    <property type="match status" value="1"/>
</dbReference>
<dbReference type="OrthoDB" id="26681at2759"/>
<dbReference type="CDD" id="cd01201">
    <property type="entry name" value="PH_BEACH"/>
    <property type="match status" value="1"/>
</dbReference>
<dbReference type="SMART" id="SM00320">
    <property type="entry name" value="WD40"/>
    <property type="match status" value="2"/>
</dbReference>
<keyword evidence="1 3" id="KW-0853">WD repeat</keyword>
<dbReference type="Gene3D" id="1.10.1540.10">
    <property type="entry name" value="BEACH domain"/>
    <property type="match status" value="1"/>
</dbReference>
<dbReference type="PROSITE" id="PS50197">
    <property type="entry name" value="BEACH"/>
    <property type="match status" value="1"/>
</dbReference>